<proteinExistence type="predicted"/>
<evidence type="ECO:0000256" key="1">
    <source>
        <dbReference type="SAM" id="MobiDB-lite"/>
    </source>
</evidence>
<protein>
    <submittedName>
        <fullName evidence="2">Uncharacterized protein</fullName>
    </submittedName>
</protein>
<keyword evidence="3" id="KW-1185">Reference proteome</keyword>
<evidence type="ECO:0000313" key="3">
    <source>
        <dbReference type="Proteomes" id="UP000059419"/>
    </source>
</evidence>
<reference evidence="3" key="1">
    <citation type="submission" date="2015-11" db="EMBL/GenBank/DDBJ databases">
        <authorList>
            <person name="Blom J."/>
        </authorList>
    </citation>
    <scope>NUCLEOTIDE SEQUENCE [LARGE SCALE GENOMIC DNA]</scope>
</reference>
<dbReference type="OrthoDB" id="6555728at2"/>
<dbReference type="AlphaFoldDB" id="A0A0U5L5K3"/>
<dbReference type="KEGG" id="ege:EM595_1804"/>
<sequence length="98" mass="11026">MNNDDEIREMYNALGEAVLSLLDAEETVSNQAILSKLEQFADGATDESKIMSYWQARKLFRPMAAPGSTENGPADKKSVRLPHNRFRVRKLPTGSRED</sequence>
<gene>
    <name evidence="2" type="ORF">EM595_1804</name>
</gene>
<accession>A0A0U5L5K3</accession>
<feature type="compositionally biased region" description="Basic residues" evidence="1">
    <location>
        <begin position="79"/>
        <end position="90"/>
    </location>
</feature>
<dbReference type="EMBL" id="LN907827">
    <property type="protein sequence ID" value="CUU24038.1"/>
    <property type="molecule type" value="Genomic_DNA"/>
</dbReference>
<organism evidence="2 3">
    <name type="scientific">Duffyella gerundensis</name>
    <dbReference type="NCBI Taxonomy" id="1619313"/>
    <lineage>
        <taxon>Bacteria</taxon>
        <taxon>Pseudomonadati</taxon>
        <taxon>Pseudomonadota</taxon>
        <taxon>Gammaproteobacteria</taxon>
        <taxon>Enterobacterales</taxon>
        <taxon>Erwiniaceae</taxon>
        <taxon>Duffyella</taxon>
    </lineage>
</organism>
<name>A0A0U5L5K3_9GAMM</name>
<evidence type="ECO:0000313" key="2">
    <source>
        <dbReference type="EMBL" id="CUU24038.1"/>
    </source>
</evidence>
<dbReference type="PATRIC" id="fig|1619313.3.peg.1873"/>
<dbReference type="RefSeq" id="WP_157883860.1">
    <property type="nucleotide sequence ID" value="NZ_JACSXD010000003.1"/>
</dbReference>
<feature type="region of interest" description="Disordered" evidence="1">
    <location>
        <begin position="63"/>
        <end position="98"/>
    </location>
</feature>
<dbReference type="Proteomes" id="UP000059419">
    <property type="component" value="Chromosome 1"/>
</dbReference>